<dbReference type="NCBIfam" id="NF005559">
    <property type="entry name" value="PRK07231.1"/>
    <property type="match status" value="1"/>
</dbReference>
<dbReference type="InterPro" id="IPR020904">
    <property type="entry name" value="Sc_DH/Rdtase_CS"/>
</dbReference>
<dbReference type="Gene3D" id="3.40.50.720">
    <property type="entry name" value="NAD(P)-binding Rossmann-like Domain"/>
    <property type="match status" value="1"/>
</dbReference>
<dbReference type="SUPFAM" id="SSF51735">
    <property type="entry name" value="NAD(P)-binding Rossmann-fold domains"/>
    <property type="match status" value="1"/>
</dbReference>
<evidence type="ECO:0000313" key="3">
    <source>
        <dbReference type="Proteomes" id="UP000825935"/>
    </source>
</evidence>
<dbReference type="Pfam" id="PF13561">
    <property type="entry name" value="adh_short_C2"/>
    <property type="match status" value="1"/>
</dbReference>
<dbReference type="InterPro" id="IPR036291">
    <property type="entry name" value="NAD(P)-bd_dom_sf"/>
</dbReference>
<organism evidence="2 3">
    <name type="scientific">Ceratopteris richardii</name>
    <name type="common">Triangle waterfern</name>
    <dbReference type="NCBI Taxonomy" id="49495"/>
    <lineage>
        <taxon>Eukaryota</taxon>
        <taxon>Viridiplantae</taxon>
        <taxon>Streptophyta</taxon>
        <taxon>Embryophyta</taxon>
        <taxon>Tracheophyta</taxon>
        <taxon>Polypodiopsida</taxon>
        <taxon>Polypodiidae</taxon>
        <taxon>Polypodiales</taxon>
        <taxon>Pteridineae</taxon>
        <taxon>Pteridaceae</taxon>
        <taxon>Parkerioideae</taxon>
        <taxon>Ceratopteris</taxon>
    </lineage>
</organism>
<dbReference type="Proteomes" id="UP000825935">
    <property type="component" value="Chromosome 9"/>
</dbReference>
<comment type="caution">
    <text evidence="2">The sequence shown here is derived from an EMBL/GenBank/DDBJ whole genome shotgun (WGS) entry which is preliminary data.</text>
</comment>
<dbReference type="PANTHER" id="PTHR42820:SF1">
    <property type="entry name" value="SHORT-CHAIN DEHYDROGENASE_REDUCTASE FAMILY PROTEIN"/>
    <property type="match status" value="1"/>
</dbReference>
<dbReference type="FunFam" id="3.40.50.720:FF:000084">
    <property type="entry name" value="Short-chain dehydrogenase reductase"/>
    <property type="match status" value="1"/>
</dbReference>
<gene>
    <name evidence="2" type="ORF">KP509_09G025200</name>
</gene>
<reference evidence="2" key="1">
    <citation type="submission" date="2021-08" db="EMBL/GenBank/DDBJ databases">
        <title>WGS assembly of Ceratopteris richardii.</title>
        <authorList>
            <person name="Marchant D.B."/>
            <person name="Chen G."/>
            <person name="Jenkins J."/>
            <person name="Shu S."/>
            <person name="Leebens-Mack J."/>
            <person name="Grimwood J."/>
            <person name="Schmutz J."/>
            <person name="Soltis P."/>
            <person name="Soltis D."/>
            <person name="Chen Z.-H."/>
        </authorList>
    </citation>
    <scope>NUCLEOTIDE SEQUENCE</scope>
    <source>
        <strain evidence="2">Whitten #5841</strain>
        <tissue evidence="2">Leaf</tissue>
    </source>
</reference>
<dbReference type="OrthoDB" id="294295at2759"/>
<dbReference type="PRINTS" id="PR00081">
    <property type="entry name" value="GDHRDH"/>
</dbReference>
<dbReference type="PANTHER" id="PTHR42820">
    <property type="entry name" value="SHORT-CHAIN DEHYDROGENASE REDUCTASE"/>
    <property type="match status" value="1"/>
</dbReference>
<dbReference type="AlphaFoldDB" id="A0A8T2U5U4"/>
<dbReference type="EMBL" id="CM035414">
    <property type="protein sequence ID" value="KAH7428975.1"/>
    <property type="molecule type" value="Genomic_DNA"/>
</dbReference>
<accession>A0A8T2U5U4</accession>
<comment type="similarity">
    <text evidence="1">Belongs to the short-chain dehydrogenases/reductases (SDR) family.</text>
</comment>
<keyword evidence="3" id="KW-1185">Reference proteome</keyword>
<protein>
    <submittedName>
        <fullName evidence="2">Uncharacterized protein</fullName>
    </submittedName>
</protein>
<dbReference type="InterPro" id="IPR002347">
    <property type="entry name" value="SDR_fam"/>
</dbReference>
<dbReference type="PRINTS" id="PR00080">
    <property type="entry name" value="SDRFAMILY"/>
</dbReference>
<evidence type="ECO:0000313" key="2">
    <source>
        <dbReference type="EMBL" id="KAH7428975.1"/>
    </source>
</evidence>
<proteinExistence type="inferred from homology"/>
<evidence type="ECO:0000256" key="1">
    <source>
        <dbReference type="ARBA" id="ARBA00006484"/>
    </source>
</evidence>
<dbReference type="PROSITE" id="PS00061">
    <property type="entry name" value="ADH_SHORT"/>
    <property type="match status" value="1"/>
</dbReference>
<sequence>MHGAMDTKFLCMNGRLEGKVAIVTGGANGIGEATARLFAHHGARVVIADIEDEKAMQLVRELGEEVVAYKHCDVSEESDVQSLVAFTIAKWGKLDIMHNNAGILSATRSKEVSTMDMNDFDRVMSVNTRGMALGVKHASKVMIEAKVKGSIICTCSVAGIKGGTSTVAYTVSKHAVVGLMRAAASDLAKYGIRVNCLSPAGMVTPLVMKTLQQMKPSVTEKEVQKAFDEVSIFRGHSLSPLDIAQGALYLASDEAAFISGHNLIIDGGRTATLAPISV</sequence>
<name>A0A8T2U5U4_CERRI</name>